<keyword evidence="4" id="KW-1185">Reference proteome</keyword>
<accession>A0A0X8HDW5</accession>
<dbReference type="PATRIC" id="fig|507626.3.peg.1753"/>
<dbReference type="SUPFAM" id="SSF52540">
    <property type="entry name" value="P-loop containing nucleoside triphosphate hydrolases"/>
    <property type="match status" value="1"/>
</dbReference>
<evidence type="ECO:0000313" key="3">
    <source>
        <dbReference type="EMBL" id="AMD00826.1"/>
    </source>
</evidence>
<dbReference type="Proteomes" id="UP000063387">
    <property type="component" value="Chromosome"/>
</dbReference>
<organism evidence="3 4">
    <name type="scientific">Halomonas chromatireducens</name>
    <dbReference type="NCBI Taxonomy" id="507626"/>
    <lineage>
        <taxon>Bacteria</taxon>
        <taxon>Pseudomonadati</taxon>
        <taxon>Pseudomonadota</taxon>
        <taxon>Gammaproteobacteria</taxon>
        <taxon>Oceanospirillales</taxon>
        <taxon>Halomonadaceae</taxon>
        <taxon>Halomonas</taxon>
    </lineage>
</organism>
<dbReference type="PANTHER" id="PTHR32114">
    <property type="entry name" value="ABC TRANSPORTER ABCH.3"/>
    <property type="match status" value="1"/>
</dbReference>
<dbReference type="Gene3D" id="3.40.50.300">
    <property type="entry name" value="P-loop containing nucleotide triphosphate hydrolases"/>
    <property type="match status" value="2"/>
</dbReference>
<evidence type="ECO:0000313" key="4">
    <source>
        <dbReference type="Proteomes" id="UP000063387"/>
    </source>
</evidence>
<dbReference type="AlphaFoldDB" id="A0A0X8HDW5"/>
<dbReference type="InterPro" id="IPR027417">
    <property type="entry name" value="P-loop_NTPase"/>
</dbReference>
<dbReference type="PANTHER" id="PTHR32114:SF2">
    <property type="entry name" value="ABC TRANSPORTER ABCH.3"/>
    <property type="match status" value="1"/>
</dbReference>
<dbReference type="KEGG" id="hco:LOKO_01758"/>
<reference evidence="3 4" key="2">
    <citation type="submission" date="2016-02" db="EMBL/GenBank/DDBJ databases">
        <authorList>
            <person name="Wen L."/>
            <person name="He K."/>
            <person name="Yang H."/>
        </authorList>
    </citation>
    <scope>NUCLEOTIDE SEQUENCE [LARGE SCALE GENOMIC DNA]</scope>
    <source>
        <strain evidence="3 4">AGD 8-3</strain>
    </source>
</reference>
<keyword evidence="1" id="KW-0175">Coiled coil</keyword>
<evidence type="ECO:0000259" key="2">
    <source>
        <dbReference type="Pfam" id="PF13166"/>
    </source>
</evidence>
<gene>
    <name evidence="3" type="ORF">LOKO_01758</name>
</gene>
<proteinExistence type="predicted"/>
<feature type="coiled-coil region" evidence="1">
    <location>
        <begin position="380"/>
        <end position="454"/>
    </location>
</feature>
<sequence length="722" mass="81891">MIAEIYMDAVASFKQATSLVTDKKINLIYGLNGTGKSTISNFLYEPDNPAFIFCKKVPAASVPILVYNQNFIRDNFYVADSLQGIFSLSKENKEAEQKIADAIKKQGELEQDIQEKCSEKELATQALSKQRNQAIEKVWSIKQTYAGGDRVLEYCLEGLKGQKDKLFAHLQGIQKPASEPKKDVQTIRQEVEALKGDDAQFQPRLATLSFAAYSVESDPVFGKSILGNTDSEVAALIEKLGNSDWVKQGLSYLPESVGNSNTQCPFCQEATISEKFIDSVRSYFDVTYEKQLDELAQLLKAYRAAFDSLPGLSSFIDHPFAEKRKDSITNKYQLLVDALQSNARKIEAKLKSPKVPTTLSDTTGLVANFNSAVGQINSEVDEYNDKLKNRESALENLRNEFWQLMRWQYDQTMARLDADRQAANQQLQGLDVEIGNIDAELAKVKGEIAEAQKQTVNIDHAVSAINAGLIDLGIDDFRVQKHSDNLYRVVRAGDSKDAFHSLSEGEKMMISFLYFCELCKGKASAEDTQAQRIAVIDDPISSLSHVFIFSVGQLIRSVFFKGDRFSQVIVLTHSLYFFYEMTDPNHERREKTQKLFRLSKPSSGSVIQEMKYEEIQNDYQAYWSVVNDQSQPPALIANCMRNIVEYFFNFVRKKDLNNVFQMPELQDAKYQAFCRYINRESHSLGQNIIDMKEFNYDVFKEGLRLVFEKTGYSDHYKAMSKC</sequence>
<name>A0A0X8HDW5_9GAMM</name>
<dbReference type="OrthoDB" id="9795565at2"/>
<dbReference type="InterPro" id="IPR026866">
    <property type="entry name" value="CR006_AAA"/>
</dbReference>
<dbReference type="RefSeq" id="WP_066447760.1">
    <property type="nucleotide sequence ID" value="NZ_CP014226.1"/>
</dbReference>
<evidence type="ECO:0000256" key="1">
    <source>
        <dbReference type="SAM" id="Coils"/>
    </source>
</evidence>
<dbReference type="EMBL" id="CP014226">
    <property type="protein sequence ID" value="AMD00826.1"/>
    <property type="molecule type" value="Genomic_DNA"/>
</dbReference>
<reference evidence="3 4" key="1">
    <citation type="journal article" date="2016" name="Genome Announc.">
        <title>Draft Genome Sequence of 'Halomonas chromatireducens' Strain AGD 8-3, a Haloalkaliphilic Chromate- and Selenite-Reducing Gammaproteobacterium.</title>
        <authorList>
            <person name="Sharko F.S."/>
            <person name="Shapovalova A.A."/>
            <person name="Tsygankova S.V."/>
            <person name="Komova A.V."/>
            <person name="Boulygina E.S."/>
            <person name="Teslyuk A.B."/>
            <person name="Gotovtsev P.M."/>
            <person name="Namsaraev Z.B."/>
            <person name="Khijniak T.V."/>
            <person name="Nedoluzhko A.V."/>
            <person name="Vasilov R.G."/>
        </authorList>
    </citation>
    <scope>NUCLEOTIDE SEQUENCE [LARGE SCALE GENOMIC DNA]</scope>
    <source>
        <strain evidence="3 4">AGD 8-3</strain>
    </source>
</reference>
<feature type="coiled-coil region" evidence="1">
    <location>
        <begin position="85"/>
        <end position="112"/>
    </location>
</feature>
<protein>
    <recommendedName>
        <fullName evidence="2">Protein CR006 P-loop domain-containing protein</fullName>
    </recommendedName>
</protein>
<dbReference type="Pfam" id="PF13166">
    <property type="entry name" value="AAA_13"/>
    <property type="match status" value="1"/>
</dbReference>
<feature type="domain" description="Protein CR006 P-loop" evidence="2">
    <location>
        <begin position="17"/>
        <end position="706"/>
    </location>
</feature>